<proteinExistence type="predicted"/>
<reference evidence="1 2" key="1">
    <citation type="submission" date="2016-10" db="EMBL/GenBank/DDBJ databases">
        <authorList>
            <person name="de Groot N.N."/>
        </authorList>
    </citation>
    <scope>NUCLEOTIDE SEQUENCE [LARGE SCALE GENOMIC DNA]</scope>
    <source>
        <strain evidence="1 2">B7-7</strain>
    </source>
</reference>
<dbReference type="InterPro" id="IPR011990">
    <property type="entry name" value="TPR-like_helical_dom_sf"/>
</dbReference>
<dbReference type="OrthoDB" id="5783700at2"/>
<dbReference type="SUPFAM" id="SSF48452">
    <property type="entry name" value="TPR-like"/>
    <property type="match status" value="1"/>
</dbReference>
<organism evidence="1 2">
    <name type="scientific">Ectothiorhodospira magna</name>
    <dbReference type="NCBI Taxonomy" id="867345"/>
    <lineage>
        <taxon>Bacteria</taxon>
        <taxon>Pseudomonadati</taxon>
        <taxon>Pseudomonadota</taxon>
        <taxon>Gammaproteobacteria</taxon>
        <taxon>Chromatiales</taxon>
        <taxon>Ectothiorhodospiraceae</taxon>
        <taxon>Ectothiorhodospira</taxon>
    </lineage>
</organism>
<keyword evidence="2" id="KW-1185">Reference proteome</keyword>
<evidence type="ECO:0008006" key="3">
    <source>
        <dbReference type="Google" id="ProtNLM"/>
    </source>
</evidence>
<evidence type="ECO:0000313" key="1">
    <source>
        <dbReference type="EMBL" id="SEP88252.1"/>
    </source>
</evidence>
<dbReference type="STRING" id="867345.SAMN05421693_10918"/>
<dbReference type="EMBL" id="FOFO01000009">
    <property type="protein sequence ID" value="SEP88252.1"/>
    <property type="molecule type" value="Genomic_DNA"/>
</dbReference>
<dbReference type="Gene3D" id="1.25.40.10">
    <property type="entry name" value="Tetratricopeptide repeat domain"/>
    <property type="match status" value="1"/>
</dbReference>
<dbReference type="PROSITE" id="PS51257">
    <property type="entry name" value="PROKAR_LIPOPROTEIN"/>
    <property type="match status" value="1"/>
</dbReference>
<gene>
    <name evidence="1" type="ORF">SAMN05421693_10918</name>
</gene>
<accession>A0A1H9BGY5</accession>
<dbReference type="RefSeq" id="WP_090205261.1">
    <property type="nucleotide sequence ID" value="NZ_FOFO01000009.1"/>
</dbReference>
<sequence>MRRPGLILLLILGLSACSTVKIYHHDPEHQLQSALQQGDIARVRDILETLPVTDEMPQEQVALRAWLKAVQPHLEQAMLMQAAEHLRREQWEQAWQSYARGLAMLPESTVLRHARDQAVAERQTHLRRLHTRRLLAQGQSLLVLPPIQAQILRLDPTDEAARQALYQAGEDAPQVAAALARMGQEALAAGEHHLAVEALDLSQTLSPSATTATALYQAQAAQAQYLAAQRQARQARRQAQWAQRTQTLFNQVQEAMTAGDLATAHHHLAALKQARPEDESVRALGYELARNIDKTVAQGLEHGRQLYLEGRIPEALDTWRNLQSLQPEHPELQSHVQRAERALESLRRLETASDDPP</sequence>
<protein>
    <recommendedName>
        <fullName evidence="3">Tetratricopeptide repeat-containing protein</fullName>
    </recommendedName>
</protein>
<name>A0A1H9BGY5_9GAMM</name>
<evidence type="ECO:0000313" key="2">
    <source>
        <dbReference type="Proteomes" id="UP000199496"/>
    </source>
</evidence>
<dbReference type="AlphaFoldDB" id="A0A1H9BGY5"/>
<dbReference type="Proteomes" id="UP000199496">
    <property type="component" value="Unassembled WGS sequence"/>
</dbReference>